<dbReference type="PROSITE" id="PS51257">
    <property type="entry name" value="PROKAR_LIPOPROTEIN"/>
    <property type="match status" value="1"/>
</dbReference>
<dbReference type="EMBL" id="JAFMPT010000015">
    <property type="protein sequence ID" value="MCC1485069.1"/>
    <property type="molecule type" value="Genomic_DNA"/>
</dbReference>
<keyword evidence="3" id="KW-1185">Reference proteome</keyword>
<dbReference type="Proteomes" id="UP000778797">
    <property type="component" value="Unassembled WGS sequence"/>
</dbReference>
<dbReference type="RefSeq" id="WP_227477562.1">
    <property type="nucleotide sequence ID" value="NZ_JAFMPT010000015.1"/>
</dbReference>
<reference evidence="3" key="1">
    <citation type="submission" date="2021-03" db="EMBL/GenBank/DDBJ databases">
        <title>Genome of Cognatishimia sp. F0-27.</title>
        <authorList>
            <person name="Ping X."/>
        </authorList>
    </citation>
    <scope>NUCLEOTIDE SEQUENCE [LARGE SCALE GENOMIC DNA]</scope>
    <source>
        <strain evidence="3">E313</strain>
    </source>
</reference>
<dbReference type="PROSITE" id="PS51549">
    <property type="entry name" value="DM13"/>
    <property type="match status" value="1"/>
</dbReference>
<evidence type="ECO:0000259" key="1">
    <source>
        <dbReference type="PROSITE" id="PS51549"/>
    </source>
</evidence>
<comment type="caution">
    <text evidence="2">The sequence shown here is derived from an EMBL/GenBank/DDBJ whole genome shotgun (WGS) entry which is preliminary data.</text>
</comment>
<gene>
    <name evidence="2" type="ORF">J1C55_10750</name>
</gene>
<reference evidence="3" key="2">
    <citation type="submission" date="2023-07" db="EMBL/GenBank/DDBJ databases">
        <title>Genome of Winogradskyella sp. E313.</title>
        <authorList>
            <person name="Zhou Y."/>
        </authorList>
    </citation>
    <scope>NUCLEOTIDE SEQUENCE [LARGE SCALE GENOMIC DNA]</scope>
    <source>
        <strain evidence="3">E313</strain>
    </source>
</reference>
<organism evidence="2 3">
    <name type="scientific">Winogradskyella immobilis</name>
    <dbReference type="NCBI Taxonomy" id="2816852"/>
    <lineage>
        <taxon>Bacteria</taxon>
        <taxon>Pseudomonadati</taxon>
        <taxon>Bacteroidota</taxon>
        <taxon>Flavobacteriia</taxon>
        <taxon>Flavobacteriales</taxon>
        <taxon>Flavobacteriaceae</taxon>
        <taxon>Winogradskyella</taxon>
    </lineage>
</organism>
<evidence type="ECO:0000313" key="3">
    <source>
        <dbReference type="Proteomes" id="UP000778797"/>
    </source>
</evidence>
<evidence type="ECO:0000313" key="2">
    <source>
        <dbReference type="EMBL" id="MCC1485069.1"/>
    </source>
</evidence>
<protein>
    <submittedName>
        <fullName evidence="2">DM13 domain-containing protein</fullName>
    </submittedName>
</protein>
<proteinExistence type="predicted"/>
<name>A0ABS8EPC9_9FLAO</name>
<dbReference type="InterPro" id="IPR019545">
    <property type="entry name" value="DM13_domain"/>
</dbReference>
<dbReference type="Pfam" id="PF10517">
    <property type="entry name" value="DM13"/>
    <property type="match status" value="1"/>
</dbReference>
<sequence length="158" mass="17219">MKNLLKYLFVLSFVIVGCSDSDDQVTETEDGVVFNPLQANPAPLPRDCDSSSPLVGVTRPLRISNLYGISGLVTIVSDCEIEISNFFYNGAGPNISVYAGIDNDFVNGVNMSEPINGQVFESATLNLFLPDGASFNEFNSISIWCYEFDVDFSSASFQ</sequence>
<accession>A0ABS8EPC9</accession>
<feature type="domain" description="DM13" evidence="1">
    <location>
        <begin position="56"/>
        <end position="158"/>
    </location>
</feature>